<feature type="compositionally biased region" description="Polar residues" evidence="1">
    <location>
        <begin position="67"/>
        <end position="79"/>
    </location>
</feature>
<proteinExistence type="predicted"/>
<name>A0A9W6WNR0_9STRA</name>
<keyword evidence="3" id="KW-1185">Reference proteome</keyword>
<feature type="region of interest" description="Disordered" evidence="1">
    <location>
        <begin position="1"/>
        <end position="79"/>
    </location>
</feature>
<feature type="compositionally biased region" description="Basic and acidic residues" evidence="1">
    <location>
        <begin position="1"/>
        <end position="13"/>
    </location>
</feature>
<accession>A0A9W6WNR0</accession>
<gene>
    <name evidence="2" type="ORF">Plil01_000223400</name>
</gene>
<reference evidence="2" key="1">
    <citation type="submission" date="2023-04" db="EMBL/GenBank/DDBJ databases">
        <title>Phytophthora lilii NBRC 32176.</title>
        <authorList>
            <person name="Ichikawa N."/>
            <person name="Sato H."/>
            <person name="Tonouchi N."/>
        </authorList>
    </citation>
    <scope>NUCLEOTIDE SEQUENCE</scope>
    <source>
        <strain evidence="2">NBRC 32176</strain>
    </source>
</reference>
<dbReference type="AlphaFoldDB" id="A0A9W6WNR0"/>
<evidence type="ECO:0000313" key="3">
    <source>
        <dbReference type="Proteomes" id="UP001165083"/>
    </source>
</evidence>
<evidence type="ECO:0000313" key="2">
    <source>
        <dbReference type="EMBL" id="GMF11541.1"/>
    </source>
</evidence>
<dbReference type="Proteomes" id="UP001165083">
    <property type="component" value="Unassembled WGS sequence"/>
</dbReference>
<protein>
    <submittedName>
        <fullName evidence="2">Unnamed protein product</fullName>
    </submittedName>
</protein>
<dbReference type="OrthoDB" id="266334at2759"/>
<sequence>MENHESSSEDQSKKTAAGNMATGALRVNRKAQFGSSWDDSAIERKTLVSDMVGDGPQKFRRHRAKKSSQPSTSLKRSKK</sequence>
<evidence type="ECO:0000256" key="1">
    <source>
        <dbReference type="SAM" id="MobiDB-lite"/>
    </source>
</evidence>
<organism evidence="2 3">
    <name type="scientific">Phytophthora lilii</name>
    <dbReference type="NCBI Taxonomy" id="2077276"/>
    <lineage>
        <taxon>Eukaryota</taxon>
        <taxon>Sar</taxon>
        <taxon>Stramenopiles</taxon>
        <taxon>Oomycota</taxon>
        <taxon>Peronosporomycetes</taxon>
        <taxon>Peronosporales</taxon>
        <taxon>Peronosporaceae</taxon>
        <taxon>Phytophthora</taxon>
    </lineage>
</organism>
<comment type="caution">
    <text evidence="2">The sequence shown here is derived from an EMBL/GenBank/DDBJ whole genome shotgun (WGS) entry which is preliminary data.</text>
</comment>
<dbReference type="EMBL" id="BSXW01000078">
    <property type="protein sequence ID" value="GMF11541.1"/>
    <property type="molecule type" value="Genomic_DNA"/>
</dbReference>